<reference evidence="1 2" key="1">
    <citation type="submission" date="2019-07" db="EMBL/GenBank/DDBJ databases">
        <authorList>
            <person name="Huq M.A."/>
        </authorList>
    </citation>
    <scope>NUCLEOTIDE SEQUENCE [LARGE SCALE GENOMIC DNA]</scope>
    <source>
        <strain evidence="1 2">MAH-19</strain>
    </source>
</reference>
<sequence>MQSNQTSSQFDRFICTGHTPGPANWRAFTLFFEFGTNTKLLVTTGTSDEKLRVKAGKTSWAVRQQGHW</sequence>
<dbReference type="EMBL" id="VLPK01000002">
    <property type="protein sequence ID" value="TSJ40401.1"/>
    <property type="molecule type" value="Genomic_DNA"/>
</dbReference>
<proteinExistence type="predicted"/>
<name>A0A556MKF7_9SPHI</name>
<dbReference type="AlphaFoldDB" id="A0A556MKF7"/>
<gene>
    <name evidence="1" type="ORF">FO440_11625</name>
</gene>
<protein>
    <submittedName>
        <fullName evidence="1">Uncharacterized protein</fullName>
    </submittedName>
</protein>
<organism evidence="1 2">
    <name type="scientific">Mucilaginibacter corticis</name>
    <dbReference type="NCBI Taxonomy" id="2597670"/>
    <lineage>
        <taxon>Bacteria</taxon>
        <taxon>Pseudomonadati</taxon>
        <taxon>Bacteroidota</taxon>
        <taxon>Sphingobacteriia</taxon>
        <taxon>Sphingobacteriales</taxon>
        <taxon>Sphingobacteriaceae</taxon>
        <taxon>Mucilaginibacter</taxon>
    </lineage>
</organism>
<dbReference type="Proteomes" id="UP000318733">
    <property type="component" value="Unassembled WGS sequence"/>
</dbReference>
<accession>A0A556MKF7</accession>
<evidence type="ECO:0000313" key="1">
    <source>
        <dbReference type="EMBL" id="TSJ40401.1"/>
    </source>
</evidence>
<keyword evidence="2" id="KW-1185">Reference proteome</keyword>
<evidence type="ECO:0000313" key="2">
    <source>
        <dbReference type="Proteomes" id="UP000318733"/>
    </source>
</evidence>
<dbReference type="RefSeq" id="WP_144248439.1">
    <property type="nucleotide sequence ID" value="NZ_VLPK01000002.1"/>
</dbReference>
<comment type="caution">
    <text evidence="1">The sequence shown here is derived from an EMBL/GenBank/DDBJ whole genome shotgun (WGS) entry which is preliminary data.</text>
</comment>